<evidence type="ECO:0000256" key="4">
    <source>
        <dbReference type="ARBA" id="ARBA00034247"/>
    </source>
</evidence>
<sequence>MSADDASRWKEKYLKSVEQQDKLERRWNARLDLLRRGLVRSTLAAEGTDRTVDQCMKEMREAVRTDDMDAPLAALLPRLEKAVLDSEQRRETRIDQMSVALNALVTQLQALPLPRDVSKPLKAFAKQLDNRVTQAREIPLLLSELSTLQGRALAPQQHTAEAAKPGLLQRLFGTQEADKADPPESPAPAPVPAPPKVSSAPAPRPTTPAPAEVPEALPAQAPPEANVEAPPPPEPPAPEATVPVPEVVDEAVVIGALESVVALVDAENARLEEDVEAPEPAETLEQQAPVTEAAPPAEPEADATFALPESPEPTYSSVAEHIESTLLGLLNDLSLPEHHRPQAEAMRKRLEKGLNWYELLPILDDLAILMLAITDSGQHEFETYLKQLNERLEAFQSNLQTASAGHALGRSEAEQLDNQIREHVDSLQSSVQDAVDLNNLKHLLENRLEGLLGTMDHHRQQRDAREQELCTHLQGLSERVAFMEQQAQGYREHLEEQRLKALIDPLTGLPNRAAWSERLAHEVAQWQAHGNPLLIAMLDLDHFKRINDGYGHLAGDKVLKIIAAQLTKHLRPDDFVARFGGEEFVLLIPNTPLPAGLQLLEKLRAAIEACPFHFKGEPVTLTASIGVAPFALGERSEQVLKRADEALYRAKHKGRNTIEFSQASA</sequence>
<protein>
    <recommendedName>
        <fullName evidence="3">diguanylate cyclase</fullName>
        <ecNumber evidence="3">2.7.7.65</ecNumber>
    </recommendedName>
</protein>
<evidence type="ECO:0000259" key="7">
    <source>
        <dbReference type="PROSITE" id="PS50887"/>
    </source>
</evidence>
<dbReference type="FunFam" id="3.30.70.270:FF:000001">
    <property type="entry name" value="Diguanylate cyclase domain protein"/>
    <property type="match status" value="1"/>
</dbReference>
<dbReference type="PANTHER" id="PTHR45138:SF9">
    <property type="entry name" value="DIGUANYLATE CYCLASE DGCM-RELATED"/>
    <property type="match status" value="1"/>
</dbReference>
<name>A0A6L5HQB3_9PSED</name>
<dbReference type="NCBIfam" id="TIGR00254">
    <property type="entry name" value="GGDEF"/>
    <property type="match status" value="1"/>
</dbReference>
<evidence type="ECO:0000313" key="8">
    <source>
        <dbReference type="EMBL" id="MQU04521.1"/>
    </source>
</evidence>
<dbReference type="Proteomes" id="UP000478064">
    <property type="component" value="Unassembled WGS sequence"/>
</dbReference>
<feature type="coiled-coil region" evidence="5">
    <location>
        <begin position="473"/>
        <end position="500"/>
    </location>
</feature>
<feature type="compositionally biased region" description="Low complexity" evidence="6">
    <location>
        <begin position="285"/>
        <end position="295"/>
    </location>
</feature>
<dbReference type="GO" id="GO:1902201">
    <property type="term" value="P:negative regulation of bacterial-type flagellum-dependent cell motility"/>
    <property type="evidence" value="ECO:0007669"/>
    <property type="project" value="TreeGrafter"/>
</dbReference>
<dbReference type="Gene3D" id="3.30.70.270">
    <property type="match status" value="1"/>
</dbReference>
<evidence type="ECO:0000256" key="6">
    <source>
        <dbReference type="SAM" id="MobiDB-lite"/>
    </source>
</evidence>
<dbReference type="RefSeq" id="WP_153372448.1">
    <property type="nucleotide sequence ID" value="NZ_WIVU01000003.1"/>
</dbReference>
<dbReference type="InterPro" id="IPR048516">
    <property type="entry name" value="DGCcoil"/>
</dbReference>
<proteinExistence type="predicted"/>
<dbReference type="InterPro" id="IPR050469">
    <property type="entry name" value="Diguanylate_Cyclase"/>
</dbReference>
<comment type="catalytic activity">
    <reaction evidence="4">
        <text>2 GTP = 3',3'-c-di-GMP + 2 diphosphate</text>
        <dbReference type="Rhea" id="RHEA:24898"/>
        <dbReference type="ChEBI" id="CHEBI:33019"/>
        <dbReference type="ChEBI" id="CHEBI:37565"/>
        <dbReference type="ChEBI" id="CHEBI:58805"/>
        <dbReference type="EC" id="2.7.7.65"/>
    </reaction>
</comment>
<evidence type="ECO:0000256" key="3">
    <source>
        <dbReference type="ARBA" id="ARBA00012528"/>
    </source>
</evidence>
<dbReference type="Pfam" id="PF20975">
    <property type="entry name" value="DGCcoil"/>
    <property type="match status" value="1"/>
</dbReference>
<dbReference type="PROSITE" id="PS50887">
    <property type="entry name" value="GGDEF"/>
    <property type="match status" value="1"/>
</dbReference>
<feature type="compositionally biased region" description="Pro residues" evidence="6">
    <location>
        <begin position="229"/>
        <end position="238"/>
    </location>
</feature>
<comment type="subcellular location">
    <subcellularLocation>
        <location evidence="2">Cell inner membrane</location>
    </subcellularLocation>
</comment>
<feature type="compositionally biased region" description="Pro residues" evidence="6">
    <location>
        <begin position="183"/>
        <end position="195"/>
    </location>
</feature>
<evidence type="ECO:0000256" key="1">
    <source>
        <dbReference type="ARBA" id="ARBA00001946"/>
    </source>
</evidence>
<reference evidence="8 9" key="1">
    <citation type="submission" date="2019-10" db="EMBL/GenBank/DDBJ databases">
        <title>Evaluation of single-gene subtyping targets for Pseudomonas.</title>
        <authorList>
            <person name="Reichler S.J."/>
            <person name="Orsi R.H."/>
            <person name="Wiedmann M."/>
            <person name="Martin N.H."/>
            <person name="Murphy S.I."/>
        </authorList>
    </citation>
    <scope>NUCLEOTIDE SEQUENCE [LARGE SCALE GENOMIC DNA]</scope>
    <source>
        <strain evidence="8 9">FSL R10-1637</strain>
    </source>
</reference>
<feature type="region of interest" description="Disordered" evidence="6">
    <location>
        <begin position="176"/>
        <end position="241"/>
    </location>
</feature>
<dbReference type="InterPro" id="IPR000160">
    <property type="entry name" value="GGDEF_dom"/>
</dbReference>
<dbReference type="SMART" id="SM00267">
    <property type="entry name" value="GGDEF"/>
    <property type="match status" value="1"/>
</dbReference>
<dbReference type="SUPFAM" id="SSF55073">
    <property type="entry name" value="Nucleotide cyclase"/>
    <property type="match status" value="1"/>
</dbReference>
<feature type="region of interest" description="Disordered" evidence="6">
    <location>
        <begin position="271"/>
        <end position="316"/>
    </location>
</feature>
<dbReference type="InterPro" id="IPR043128">
    <property type="entry name" value="Rev_trsase/Diguanyl_cyclase"/>
</dbReference>
<dbReference type="GO" id="GO:0043709">
    <property type="term" value="P:cell adhesion involved in single-species biofilm formation"/>
    <property type="evidence" value="ECO:0007669"/>
    <property type="project" value="TreeGrafter"/>
</dbReference>
<dbReference type="GO" id="GO:0005886">
    <property type="term" value="C:plasma membrane"/>
    <property type="evidence" value="ECO:0007669"/>
    <property type="project" value="UniProtKB-SubCell"/>
</dbReference>
<gene>
    <name evidence="8" type="ORF">GHO27_02350</name>
</gene>
<dbReference type="InterPro" id="IPR029787">
    <property type="entry name" value="Nucleotide_cyclase"/>
</dbReference>
<dbReference type="Pfam" id="PF00990">
    <property type="entry name" value="GGDEF"/>
    <property type="match status" value="1"/>
</dbReference>
<keyword evidence="5" id="KW-0175">Coiled coil</keyword>
<dbReference type="EC" id="2.7.7.65" evidence="3"/>
<dbReference type="PANTHER" id="PTHR45138">
    <property type="entry name" value="REGULATORY COMPONENTS OF SENSORY TRANSDUCTION SYSTEM"/>
    <property type="match status" value="1"/>
</dbReference>
<evidence type="ECO:0000256" key="2">
    <source>
        <dbReference type="ARBA" id="ARBA00004533"/>
    </source>
</evidence>
<evidence type="ECO:0000313" key="9">
    <source>
        <dbReference type="Proteomes" id="UP000478064"/>
    </source>
</evidence>
<feature type="domain" description="GGDEF" evidence="7">
    <location>
        <begin position="531"/>
        <end position="663"/>
    </location>
</feature>
<comment type="caution">
    <text evidence="8">The sequence shown here is derived from an EMBL/GenBank/DDBJ whole genome shotgun (WGS) entry which is preliminary data.</text>
</comment>
<dbReference type="EMBL" id="WIVU01000003">
    <property type="protein sequence ID" value="MQU04521.1"/>
    <property type="molecule type" value="Genomic_DNA"/>
</dbReference>
<dbReference type="CDD" id="cd01949">
    <property type="entry name" value="GGDEF"/>
    <property type="match status" value="1"/>
</dbReference>
<organism evidence="8 9">
    <name type="scientific">Pseudomonas helleri</name>
    <dbReference type="NCBI Taxonomy" id="1608996"/>
    <lineage>
        <taxon>Bacteria</taxon>
        <taxon>Pseudomonadati</taxon>
        <taxon>Pseudomonadota</taxon>
        <taxon>Gammaproteobacteria</taxon>
        <taxon>Pseudomonadales</taxon>
        <taxon>Pseudomonadaceae</taxon>
        <taxon>Pseudomonas</taxon>
    </lineage>
</organism>
<dbReference type="AlphaFoldDB" id="A0A6L5HQB3"/>
<dbReference type="GO" id="GO:0052621">
    <property type="term" value="F:diguanylate cyclase activity"/>
    <property type="evidence" value="ECO:0007669"/>
    <property type="project" value="UniProtKB-EC"/>
</dbReference>
<feature type="compositionally biased region" description="Low complexity" evidence="6">
    <location>
        <begin position="209"/>
        <end position="228"/>
    </location>
</feature>
<comment type="cofactor">
    <cofactor evidence="1">
        <name>Mg(2+)</name>
        <dbReference type="ChEBI" id="CHEBI:18420"/>
    </cofactor>
</comment>
<evidence type="ECO:0000256" key="5">
    <source>
        <dbReference type="SAM" id="Coils"/>
    </source>
</evidence>
<accession>A0A6L5HQB3</accession>